<dbReference type="PANTHER" id="PTHR10668">
    <property type="entry name" value="PHYTOENE DEHYDROGENASE"/>
    <property type="match status" value="1"/>
</dbReference>
<dbReference type="SUPFAM" id="SSF51905">
    <property type="entry name" value="FAD/NAD(P)-binding domain"/>
    <property type="match status" value="1"/>
</dbReference>
<dbReference type="Proteomes" id="UP000639051">
    <property type="component" value="Unassembled WGS sequence"/>
</dbReference>
<reference evidence="1 2" key="1">
    <citation type="submission" date="2021-01" db="EMBL/GenBank/DDBJ databases">
        <title>Genome public.</title>
        <authorList>
            <person name="Liu C."/>
            <person name="Sun Q."/>
        </authorList>
    </citation>
    <scope>NUCLEOTIDE SEQUENCE [LARGE SCALE GENOMIC DNA]</scope>
    <source>
        <strain evidence="1 2">JC656</strain>
    </source>
</reference>
<accession>A0ABS1K0D7</accession>
<dbReference type="Gene3D" id="3.50.50.60">
    <property type="entry name" value="FAD/NAD(P)-binding domain"/>
    <property type="match status" value="1"/>
</dbReference>
<dbReference type="PANTHER" id="PTHR10668:SF105">
    <property type="entry name" value="DEHYDROGENASE-RELATED"/>
    <property type="match status" value="1"/>
</dbReference>
<keyword evidence="2" id="KW-1185">Reference proteome</keyword>
<dbReference type="RefSeq" id="WP_189691905.1">
    <property type="nucleotide sequence ID" value="NZ_BNCM01000001.1"/>
</dbReference>
<evidence type="ECO:0000313" key="2">
    <source>
        <dbReference type="Proteomes" id="UP000639051"/>
    </source>
</evidence>
<organism evidence="1 2">
    <name type="scientific">Sinomonas cellulolyticus</name>
    <dbReference type="NCBI Taxonomy" id="2801916"/>
    <lineage>
        <taxon>Bacteria</taxon>
        <taxon>Bacillati</taxon>
        <taxon>Actinomycetota</taxon>
        <taxon>Actinomycetes</taxon>
        <taxon>Micrococcales</taxon>
        <taxon>Micrococcaceae</taxon>
        <taxon>Sinomonas</taxon>
    </lineage>
</organism>
<name>A0ABS1K0D7_9MICC</name>
<dbReference type="Pfam" id="PF13450">
    <property type="entry name" value="NAD_binding_8"/>
    <property type="match status" value="1"/>
</dbReference>
<gene>
    <name evidence="1" type="ORF">JJE72_06335</name>
</gene>
<protein>
    <submittedName>
        <fullName evidence="1">NAD(P)/FAD-dependent oxidoreductase</fullName>
    </submittedName>
</protein>
<dbReference type="EMBL" id="JAERRC010000020">
    <property type="protein sequence ID" value="MBL0705124.1"/>
    <property type="molecule type" value="Genomic_DNA"/>
</dbReference>
<dbReference type="PRINTS" id="PR00411">
    <property type="entry name" value="PNDRDTASEI"/>
</dbReference>
<proteinExistence type="predicted"/>
<sequence length="480" mass="49997">MSTAVVVGSGPNGLAAAVHLAASGLDVRVLEAEDSVGGGCRSSEPAMPGVVADDCSAFHPFAAASPFIAALGLEEHGLRWRWPEVQLAHPLDGGREAVLWQDLERTTAVLGSDGRAWDALIGRIARHFPRLTEDLLGPLIHVPRHPLLLARFGLEAVLPATVTARRWRGDPARALFAGIAAHAFAPLDAPLTSSVGLVLAGAAHAVGWPVAEGGSGALTRALAGRLQALGGTIETGLRVESDEDFAGADVVLLDLAPRAVVDVLGNRLPPRTARSYRRYRRGPAAFKVDFAIEGDIPWAAEQCRRAGTVHVGGTLEEIAAAEADVAAGRMPPRPFVLVGQQYLADPTRSRDGINPVWAYAHVPFAYARDALPALIAQIERFAPGFQKRIRGTAVRGPAAIEAHNANFVGGDIGTGSTAGLQLVMRPRAAARPYATGVPGVFLCSAATPPGPGTHGMSGYRAAVAALEWLASPGRPAEGAA</sequence>
<dbReference type="InterPro" id="IPR036188">
    <property type="entry name" value="FAD/NAD-bd_sf"/>
</dbReference>
<comment type="caution">
    <text evidence="1">The sequence shown here is derived from an EMBL/GenBank/DDBJ whole genome shotgun (WGS) entry which is preliminary data.</text>
</comment>
<evidence type="ECO:0000313" key="1">
    <source>
        <dbReference type="EMBL" id="MBL0705124.1"/>
    </source>
</evidence>